<dbReference type="Pfam" id="PF10536">
    <property type="entry name" value="PMD"/>
    <property type="match status" value="1"/>
</dbReference>
<feature type="compositionally biased region" description="Basic residues" evidence="1">
    <location>
        <begin position="629"/>
        <end position="638"/>
    </location>
</feature>
<organism evidence="3">
    <name type="scientific">Fagus sylvatica</name>
    <name type="common">Beechnut</name>
    <dbReference type="NCBI Taxonomy" id="28930"/>
    <lineage>
        <taxon>Eukaryota</taxon>
        <taxon>Viridiplantae</taxon>
        <taxon>Streptophyta</taxon>
        <taxon>Embryophyta</taxon>
        <taxon>Tracheophyta</taxon>
        <taxon>Spermatophyta</taxon>
        <taxon>Magnoliopsida</taxon>
        <taxon>eudicotyledons</taxon>
        <taxon>Gunneridae</taxon>
        <taxon>Pentapetalae</taxon>
        <taxon>rosids</taxon>
        <taxon>fabids</taxon>
        <taxon>Fagales</taxon>
        <taxon>Fagaceae</taxon>
        <taxon>Fagus</taxon>
    </lineage>
</organism>
<feature type="compositionally biased region" description="Basic and acidic residues" evidence="1">
    <location>
        <begin position="849"/>
        <end position="859"/>
    </location>
</feature>
<dbReference type="InterPro" id="IPR044824">
    <property type="entry name" value="MAIN-like"/>
</dbReference>
<dbReference type="PANTHER" id="PTHR46033:SF16">
    <property type="entry name" value="AMINOTRANSFERASE-LIKE PLANT MOBILE DOMAIN-CONTAINING PROTEIN"/>
    <property type="match status" value="1"/>
</dbReference>
<gene>
    <name evidence="3" type="ORF">FSB_LOCUS39818</name>
</gene>
<feature type="region of interest" description="Disordered" evidence="1">
    <location>
        <begin position="677"/>
        <end position="697"/>
    </location>
</feature>
<feature type="domain" description="Aminotransferase-like plant mobile" evidence="2">
    <location>
        <begin position="159"/>
        <end position="495"/>
    </location>
</feature>
<feature type="region of interest" description="Disordered" evidence="1">
    <location>
        <begin position="599"/>
        <end position="665"/>
    </location>
</feature>
<feature type="compositionally biased region" description="Low complexity" evidence="1">
    <location>
        <begin position="25"/>
        <end position="52"/>
    </location>
</feature>
<reference evidence="3" key="1">
    <citation type="submission" date="2018-02" db="EMBL/GenBank/DDBJ databases">
        <authorList>
            <person name="Cohen D.B."/>
            <person name="Kent A.D."/>
        </authorList>
    </citation>
    <scope>NUCLEOTIDE SEQUENCE</scope>
</reference>
<dbReference type="AlphaFoldDB" id="A0A2N9HC38"/>
<sequence>MDSSSKRPTRGRRGTFSGEGGPSVAGGSAAPRGSKDNSGSSGSDLGSPEPLGDILGRPTIDPWYRSGERFLSIPANLQPPPADLEWLVIREDAAADVAWTPNFREIRDLQIQRNEMLAVPLVFDFQCSRALVWEAWIDSELANREFCDRLKQTGVLRSILISRCSNMFWDTEALRQLVRRWCPSTYTFFFAHGEMIMTLKDIENHWLLPILGDQDPTDFELSPEELKTEAALADYIRRKNTALGTQAARFNPWMDHFNREEDPSIRRAAFVAYWLSKCVFGEHPAYSIKPSYFPLTVKIAAGACFPLAPLLLGQLYTQLDLLHAEELAGASCHIVATAFNSFIVHTFLWEHALEYITKGRKPYEARNKFALMPKKVAVHVGDFQGDVPAVFRWVGSKFYDHGLIPSLDSESKVCWRPYGITHRGFAYESVMSGFRNVEAQDYTLIARDVRSLTYLFTTNVGWLPVLSSGRLQFIAYSAHRVRRQFRFDQEIPAVMGIAAGEIPTINPFLRTRAFAYWSGIVPRVIIPNGNRVDVYTTGMINYWRGLMAAMVEFRNSGRGDISQLLESYTSPLPHPHLFVATNTMTTYANRQRLGYAMWDHPHIPAPGKVPSSRGRRTASAGTPTTKGKQSSKSKKRKAPSKDSPIQASKRKKTTAGRVSRGVITLKTTAQDPLPVGESVAQGVSAPVSKKPVRKTRARKRTFVPPAFPSVPSSIAARVATHKSSRGVVYFEKRSKQRADTVSCVPITIPDDLSSSSSSSSDKGDPSGAAVERTESEDAEIAAAETVSGPENVAVEVSSIDESIASSTFSDEKGVEAGTSTEEDKVSMDELEAAEAAFDSASTASASKPRSTEETVEEHTTVGVVSNAERVVETTPITIASSVSTDSERTVSATIRVSTPPSPPHESGSTAPTPVVMATVVPTAVTVQDSEAVPAAVEEVPSDEKVPMHIPDVPEGNNIVDSILINENPVIGTDSGIGVTRVEHAEVTANEDPVQTDVAPGSGIPAIEETLAQDPVDDIDMADTHDSYDEVLAETEDHVASAQAADMEVTAPATAHTSPTEIGEFNGHGLIPICCPPSGEPRLMPSCCSPFCLLAGSGNEAVAEEERRHQTAAVESAIRGQPGLLSAALGSSILTDMDAFFREFDRMSEKYGSCSSYFRLGVHVGSSMLTLLCCVLAHMEHTRLEDITEVHILEWKAVVQEAIEGGFRFSFILDYLRRLAHDIFSRRILAELRAAEAHVAALRDALNIVVPNPWDLASARRVSAESHAESAFHGLLA</sequence>
<dbReference type="InterPro" id="IPR019557">
    <property type="entry name" value="AminoTfrase-like_pln_mobile"/>
</dbReference>
<proteinExistence type="predicted"/>
<feature type="region of interest" description="Disordered" evidence="1">
    <location>
        <begin position="1"/>
        <end position="58"/>
    </location>
</feature>
<feature type="region of interest" description="Disordered" evidence="1">
    <location>
        <begin position="804"/>
        <end position="860"/>
    </location>
</feature>
<evidence type="ECO:0000256" key="1">
    <source>
        <dbReference type="SAM" id="MobiDB-lite"/>
    </source>
</evidence>
<evidence type="ECO:0000313" key="3">
    <source>
        <dbReference type="EMBL" id="SPD11936.1"/>
    </source>
</evidence>
<feature type="region of interest" description="Disordered" evidence="1">
    <location>
        <begin position="746"/>
        <end position="792"/>
    </location>
</feature>
<name>A0A2N9HC38_FAGSY</name>
<dbReference type="EMBL" id="OIVN01003535">
    <property type="protein sequence ID" value="SPD11936.1"/>
    <property type="molecule type" value="Genomic_DNA"/>
</dbReference>
<feature type="compositionally biased region" description="Low complexity" evidence="1">
    <location>
        <begin position="833"/>
        <end position="846"/>
    </location>
</feature>
<protein>
    <recommendedName>
        <fullName evidence="2">Aminotransferase-like plant mobile domain-containing protein</fullName>
    </recommendedName>
</protein>
<accession>A0A2N9HC38</accession>
<dbReference type="GO" id="GO:0010073">
    <property type="term" value="P:meristem maintenance"/>
    <property type="evidence" value="ECO:0007669"/>
    <property type="project" value="InterPro"/>
</dbReference>
<evidence type="ECO:0000259" key="2">
    <source>
        <dbReference type="Pfam" id="PF10536"/>
    </source>
</evidence>
<dbReference type="PANTHER" id="PTHR46033">
    <property type="entry name" value="PROTEIN MAIN-LIKE 2"/>
    <property type="match status" value="1"/>
</dbReference>